<dbReference type="Pfam" id="PF00746">
    <property type="entry name" value="Gram_pos_anchor"/>
    <property type="match status" value="1"/>
</dbReference>
<accession>A0A4P9CBX4</accession>
<evidence type="ECO:0000313" key="8">
    <source>
        <dbReference type="EMBL" id="QCT73178.1"/>
    </source>
</evidence>
<keyword evidence="3 6" id="KW-0732">Signal</keyword>
<evidence type="ECO:0000256" key="2">
    <source>
        <dbReference type="ARBA" id="ARBA00022525"/>
    </source>
</evidence>
<gene>
    <name evidence="8" type="ORF">CPZ25_018285</name>
</gene>
<dbReference type="InterPro" id="IPR032364">
    <property type="entry name" value="GramPos_pilinD1_N"/>
</dbReference>
<reference evidence="8 9" key="1">
    <citation type="submission" date="2018-05" db="EMBL/GenBank/DDBJ databases">
        <title>Genome comparison of Eubacterium sp.</title>
        <authorList>
            <person name="Feng Y."/>
            <person name="Sanchez-Andrea I."/>
            <person name="Stams A.J.M."/>
            <person name="De Vos W.M."/>
        </authorList>
    </citation>
    <scope>NUCLEOTIDE SEQUENCE [LARGE SCALE GENOMIC DNA]</scope>
    <source>
        <strain evidence="8 9">YI</strain>
    </source>
</reference>
<evidence type="ECO:0000259" key="7">
    <source>
        <dbReference type="PROSITE" id="PS50847"/>
    </source>
</evidence>
<dbReference type="InterPro" id="IPR013783">
    <property type="entry name" value="Ig-like_fold"/>
</dbReference>
<name>A0A4P9CBX4_EUBML</name>
<evidence type="ECO:0000256" key="5">
    <source>
        <dbReference type="SAM" id="Phobius"/>
    </source>
</evidence>
<evidence type="ECO:0000256" key="4">
    <source>
        <dbReference type="ARBA" id="ARBA00023088"/>
    </source>
</evidence>
<keyword evidence="9" id="KW-1185">Reference proteome</keyword>
<evidence type="ECO:0000256" key="3">
    <source>
        <dbReference type="ARBA" id="ARBA00022729"/>
    </source>
</evidence>
<feature type="chain" id="PRO_5020324573" evidence="6">
    <location>
        <begin position="30"/>
        <end position="543"/>
    </location>
</feature>
<dbReference type="NCBIfam" id="NF033902">
    <property type="entry name" value="iso_D2_wall_anc"/>
    <property type="match status" value="1"/>
</dbReference>
<keyword evidence="1" id="KW-0134">Cell wall</keyword>
<dbReference type="RefSeq" id="WP_096918983.1">
    <property type="nucleotide sequence ID" value="NZ_CP029487.1"/>
</dbReference>
<dbReference type="KEGG" id="emt:CPZ25_018285"/>
<keyword evidence="5" id="KW-0812">Transmembrane</keyword>
<protein>
    <submittedName>
        <fullName evidence="8">Isopeptide-forming domain-containing fimbrial protein</fullName>
    </submittedName>
</protein>
<dbReference type="InterPro" id="IPR041033">
    <property type="entry name" value="SpaA_PFL_dom_1"/>
</dbReference>
<evidence type="ECO:0000313" key="9">
    <source>
        <dbReference type="Proteomes" id="UP000218387"/>
    </source>
</evidence>
<feature type="transmembrane region" description="Helical" evidence="5">
    <location>
        <begin position="513"/>
        <end position="536"/>
    </location>
</feature>
<dbReference type="NCBIfam" id="TIGR01167">
    <property type="entry name" value="LPXTG_anchor"/>
    <property type="match status" value="1"/>
</dbReference>
<dbReference type="Pfam" id="PF17802">
    <property type="entry name" value="SpaA"/>
    <property type="match status" value="1"/>
</dbReference>
<evidence type="ECO:0000256" key="6">
    <source>
        <dbReference type="SAM" id="SignalP"/>
    </source>
</evidence>
<dbReference type="EMBL" id="CP029487">
    <property type="protein sequence ID" value="QCT73178.1"/>
    <property type="molecule type" value="Genomic_DNA"/>
</dbReference>
<dbReference type="InterPro" id="IPR048052">
    <property type="entry name" value="FM1-like"/>
</dbReference>
<dbReference type="AlphaFoldDB" id="A0A4P9CBX4"/>
<proteinExistence type="predicted"/>
<feature type="domain" description="Gram-positive cocci surface proteins LPxTG" evidence="7">
    <location>
        <begin position="507"/>
        <end position="543"/>
    </location>
</feature>
<keyword evidence="5" id="KW-1133">Transmembrane helix</keyword>
<organism evidence="8 9">
    <name type="scientific">Eubacterium maltosivorans</name>
    <dbReference type="NCBI Taxonomy" id="2041044"/>
    <lineage>
        <taxon>Bacteria</taxon>
        <taxon>Bacillati</taxon>
        <taxon>Bacillota</taxon>
        <taxon>Clostridia</taxon>
        <taxon>Eubacteriales</taxon>
        <taxon>Eubacteriaceae</taxon>
        <taxon>Eubacterium</taxon>
    </lineage>
</organism>
<dbReference type="Proteomes" id="UP000218387">
    <property type="component" value="Chromosome"/>
</dbReference>
<dbReference type="InterPro" id="IPR026466">
    <property type="entry name" value="Fim_isopep_form_D2_dom"/>
</dbReference>
<evidence type="ECO:0000256" key="1">
    <source>
        <dbReference type="ARBA" id="ARBA00022512"/>
    </source>
</evidence>
<dbReference type="InterPro" id="IPR019931">
    <property type="entry name" value="LPXTG_anchor"/>
</dbReference>
<dbReference type="PROSITE" id="PS50847">
    <property type="entry name" value="GRAM_POS_ANCHORING"/>
    <property type="match status" value="1"/>
</dbReference>
<keyword evidence="4" id="KW-0572">Peptidoglycan-anchor</keyword>
<keyword evidence="2" id="KW-0964">Secreted</keyword>
<dbReference type="NCBIfam" id="TIGR04226">
    <property type="entry name" value="RrgB_K2N_iso_D2"/>
    <property type="match status" value="1"/>
</dbReference>
<keyword evidence="5" id="KW-0472">Membrane</keyword>
<dbReference type="Pfam" id="PF16555">
    <property type="entry name" value="GramPos_pilinD1"/>
    <property type="match status" value="1"/>
</dbReference>
<feature type="signal peptide" evidence="6">
    <location>
        <begin position="1"/>
        <end position="29"/>
    </location>
</feature>
<sequence length="543" mass="58345">MKKKFSSIVASIAIVTVMMASLFAPFANAAPMTGTLHILKYSMDDASQAGESTEGLQETGQLPANAVPLAGVIFEVSEMTPADGKAWDDSDLVFPKTGQEAIDAANAGLIKLAPLTTGANGTNRYQTNQNGQIDIPDLNGYYLVREVSSVQGVKTAVEPFVVSVPMIDPTDNTTWLEDVYVYPKNELSSVKKTVDGGLLSHGENPNTWKITTHVPNTIGQAAQNADAGKGYFHIVDQLHPNFVHESGSVKVTGDKSGELTRDYHYEVIEPSVDNNNTMTVKLKKEGMEQLANGDGAGQDSVLSVEFRSSMADDYDHNTSIHNNALVFYSFEGDPDNPDPPTEPTDKPFIFDGMVGFMKVAADEDEAVPAGSTNKKPLEGAYFQIATSEANALNGNYITRNGNVVREQSDASGVVRFKGLELTPEFDVSGNFTGFVQDSFWAVEVQAPDGYNLIDGPVKITIDASAFGNKIDDQGRPIPNTVELKDGKEFANVELTVVNTPSNSRLVLPKTGGMGTLMFTAGGIALIGVAVVLLVVYRKKTRQN</sequence>
<dbReference type="Gene3D" id="2.60.40.10">
    <property type="entry name" value="Immunoglobulins"/>
    <property type="match status" value="2"/>
</dbReference>
<dbReference type="Gene3D" id="2.60.40.740">
    <property type="match status" value="1"/>
</dbReference>